<dbReference type="InterPro" id="IPR021424">
    <property type="entry name" value="PorA"/>
</dbReference>
<gene>
    <name evidence="2" type="ORF">SAMN05444351_2244</name>
</gene>
<dbReference type="Pfam" id="PF11271">
    <property type="entry name" value="PorA"/>
    <property type="match status" value="1"/>
</dbReference>
<evidence type="ECO:0008006" key="4">
    <source>
        <dbReference type="Google" id="ProtNLM"/>
    </source>
</evidence>
<organism evidence="2 3">
    <name type="scientific">Geodermatophilus nigrescens</name>
    <dbReference type="NCBI Taxonomy" id="1070870"/>
    <lineage>
        <taxon>Bacteria</taxon>
        <taxon>Bacillati</taxon>
        <taxon>Actinomycetota</taxon>
        <taxon>Actinomycetes</taxon>
        <taxon>Geodermatophilales</taxon>
        <taxon>Geodermatophilaceae</taxon>
        <taxon>Geodermatophilus</taxon>
    </lineage>
</organism>
<dbReference type="RefSeq" id="WP_073420194.1">
    <property type="nucleotide sequence ID" value="NZ_FQVX01000002.1"/>
</dbReference>
<keyword evidence="3" id="KW-1185">Reference proteome</keyword>
<dbReference type="OrthoDB" id="153031at2"/>
<feature type="transmembrane region" description="Helical" evidence="1">
    <location>
        <begin position="281"/>
        <end position="301"/>
    </location>
</feature>
<sequence length="325" mass="34033">MRRRGLGLGLVAVGAVLLGAALAIRLFLAPDLVRLPLDQSASATASGSDVTYLDFSTLEEVDGVDATVRLTVQGDAGSEDASDDVAVWSSGTTVTAEDGTLITASSYTACLDRREAASVDCGSEAIDEEPADVDGLTVTFPFGTEQRDYDVWNVTTAQTFPARFEGEEEIEGLEVYRFVQEIPETVIRQTEVPGELAGVPDEESVEADVVYSNTRTLWVEPTSGVLVTSSEAPVTVLRAPDGTTGATILQAEFAASDETVSAGVERAEDNRDKVTLISRTLPLAVAALGLLLVVAGVVVALRSRGGAHRADTAGAPAQEPVSFAK</sequence>
<dbReference type="EMBL" id="FQVX01000002">
    <property type="protein sequence ID" value="SHG32571.1"/>
    <property type="molecule type" value="Genomic_DNA"/>
</dbReference>
<evidence type="ECO:0000256" key="1">
    <source>
        <dbReference type="SAM" id="Phobius"/>
    </source>
</evidence>
<proteinExistence type="predicted"/>
<name>A0A1M5IWE0_9ACTN</name>
<dbReference type="AlphaFoldDB" id="A0A1M5IWE0"/>
<dbReference type="Proteomes" id="UP000184471">
    <property type="component" value="Unassembled WGS sequence"/>
</dbReference>
<dbReference type="STRING" id="1070870.SAMN05444351_2244"/>
<evidence type="ECO:0000313" key="2">
    <source>
        <dbReference type="EMBL" id="SHG32571.1"/>
    </source>
</evidence>
<keyword evidence="1" id="KW-0472">Membrane</keyword>
<keyword evidence="1" id="KW-1133">Transmembrane helix</keyword>
<protein>
    <recommendedName>
        <fullName evidence="4">DUF3068 domain-containing protein</fullName>
    </recommendedName>
</protein>
<evidence type="ECO:0000313" key="3">
    <source>
        <dbReference type="Proteomes" id="UP000184471"/>
    </source>
</evidence>
<keyword evidence="1" id="KW-0812">Transmembrane</keyword>
<reference evidence="2 3" key="1">
    <citation type="submission" date="2016-11" db="EMBL/GenBank/DDBJ databases">
        <authorList>
            <person name="Jaros S."/>
            <person name="Januszkiewicz K."/>
            <person name="Wedrychowicz H."/>
        </authorList>
    </citation>
    <scope>NUCLEOTIDE SEQUENCE [LARGE SCALE GENOMIC DNA]</scope>
    <source>
        <strain evidence="2 3">DSM 45408</strain>
    </source>
</reference>
<accession>A0A1M5IWE0</accession>